<dbReference type="Pfam" id="PF00435">
    <property type="entry name" value="Spectrin"/>
    <property type="match status" value="7"/>
</dbReference>
<feature type="region of interest" description="Disordered" evidence="6">
    <location>
        <begin position="117"/>
        <end position="155"/>
    </location>
</feature>
<dbReference type="CDD" id="cd00051">
    <property type="entry name" value="EFh"/>
    <property type="match status" value="1"/>
</dbReference>
<feature type="domain" description="EF-hand" evidence="7">
    <location>
        <begin position="3494"/>
        <end position="3529"/>
    </location>
</feature>
<feature type="compositionally biased region" description="Polar residues" evidence="6">
    <location>
        <begin position="68"/>
        <end position="87"/>
    </location>
</feature>
<evidence type="ECO:0000256" key="4">
    <source>
        <dbReference type="ARBA" id="ARBA00023212"/>
    </source>
</evidence>
<keyword evidence="5" id="KW-0175">Coiled coil</keyword>
<feature type="coiled-coil region" evidence="5">
    <location>
        <begin position="2206"/>
        <end position="2280"/>
    </location>
</feature>
<feature type="coiled-coil region" evidence="5">
    <location>
        <begin position="1590"/>
        <end position="1617"/>
    </location>
</feature>
<evidence type="ECO:0000256" key="1">
    <source>
        <dbReference type="ARBA" id="ARBA00004245"/>
    </source>
</evidence>
<feature type="coiled-coil region" evidence="5">
    <location>
        <begin position="284"/>
        <end position="318"/>
    </location>
</feature>
<dbReference type="PANTHER" id="PTHR23169">
    <property type="entry name" value="ENVOPLAKIN"/>
    <property type="match status" value="1"/>
</dbReference>
<dbReference type="WBParaSite" id="maker-uti_cns_0045715-snap-gene-0.2-mRNA-1">
    <property type="protein sequence ID" value="maker-uti_cns_0045715-snap-gene-0.2-mRNA-1"/>
    <property type="gene ID" value="maker-uti_cns_0045715-snap-gene-0.2"/>
</dbReference>
<dbReference type="InterPro" id="IPR036534">
    <property type="entry name" value="GAR_dom_sf"/>
</dbReference>
<sequence>QQQQATIGLAGSERQPSTGFTGSEEQPATGVAGSEQQQQPNTGLPSDLELQPSVHSVGAEPAILSGDSDVQQRNDQSVADPKLSSTAVHDPVEQPAFPTRSVESHQLVEEQAIPCFSGIDKEKPADSAGEPFLKHANDFSSDKDTSGQAADSTEQTVAELNGPDLAEGVSSGKPAAGSIPELSLGAAGQSELAVKDALQIDAKKMAEDLLKDLEKELHSLDGIEDWLLAQGPANLDEQNDTKLLEGHQDINNELLARQSPLLTLYYQTENLVQKCPDSLASEQKETLSTKTAASRSKLEQLRREADARIRQLTSVQDALEHFNDRLQTAQTWQDRIDRRLSEIESASQSSEQAATVAAALTDPAELQSLINELRAFEGELSAHQGDLKALSSAGHKLIHCLRATDQTQEAFASARHREFTGASGSCETDIRKAAGAASDRQESLAVRCRDLMQRLNAAANQRREFAELLRQTDSQLCATESQLAKLEGQQPTSDIQLNALADKAQGLSADLFSLDGSIEKLRAASAALAASALENAASPEAKTEQQRQAEAAAARHEELKSRCADLSGRLQQQALAAGSLLDTLNGLRQWLDGTNRKLLAMRSVSLRPELLEEQSRQIKVLDADLQCRRTSLEQASESLAAMSESDPTHRQVDAKLQSCAELFESVSSQIDARRAEIEEVRTKVTAFQTAANAANLWLGDQLSSLASRAFAKLDDERLEERLKEMDQSRDEFEASQMAEIKSLRSSLQLLQQCADQNYPAETWQELERLWQELNAALEARGKDLLSRQAHAHDYNKVKKEAHDWLVRAEGRLRLMDSVCLEEASLSKQEAETRELAKEREDFQSAAERFIDLGHAYDALVQGTSAASTPDLARGSPRRAQLSDIAQELEDFQTRFAVLGEKLADRLSSIEDTRDRLGRYRAAHSEASRRLDDLSADSADLLKASPGSEADASEQLRAVAEFHRSLEGLEPRLDAIRGQAEALLKGRDLATGAAELRDSVKQLERRLSDLKELSLSRQASLRTLGQQLEAFARDERALAKWLGQKAKMVSVLGPLVTTPGLAAAQLQQVSVLQEELESKIRLLSSCAPSATRCCNACRSTAHPPATSEQPWRPPRPLCKLLCDAAGDPSVQFDLKNKVASLERRLRDLRAKLDDAEQRRLQAGQSEALASQRAARVKQWADEAHKKLDNEKLPEPDEEKISAQLKAAAKLAGELHWHGAELRDLIDPHLSEAKDSPIKQSVEAAQESLAALETALDARQGQLSRLGDLVSKCADRSKRLGAWLQLEEMKLGAKEAIDLSSIADEQTAGRHAMETRQLLAELDRKQLDIDELVGLVADLTSAAEAASTSEPAAQRAAAADLAGRVADDRIRATELAEKLESLAGRLRPQQKQPGGAAAVAPSSVPTGSATSGAVEDASAPAVPEELRARASQLTAELESAEARLDGMPAASLDPDTVRDQLDDAKSAGNRLSGLASELEALSDAAAAAGGPAGDKIAQRLQRMAERARRAGRRAGDRQQELQQRLDDLDALATRLAEVTSGVVAAQSELAATPDAQLAEFRRGRMAGLEREADAATAEGRALLRSAPPSLPAARLNGELDAVQAAARQLQAELEKRSREADATAAGSGRVDDALGAWREWLDETEAAQRAAEEPSCDADRAAQQLENQASFLASLAEREPLLSELARSAASDPSSAAEAASLKKRFDAVKAAALDRREKLRRAQEAAADFRARLDPLLAAMDACKKRVAGLGGGSTDPDDTSRQIEEHKAIVGSLAELQPQLRKAELSGRQLADLVGKHDSRAVMQELSDAEQQLNGLRAAVQEKMESLFQAADDLRNFIELGNSLSEWLCLADSQLESAYLQMQSVPEDRATVASLRQLAAELAQRQQDMDQLLKDADALAQSTGSGPEESLALQQRVAAVSEYYQQLKQKADAKLDLLEAALDPAERLTAAHSQLDSALTPLEADLRARRAPASNRVDRLGPLAEAVQQQGDELAAILGGVGGVAEIEDEGDGASRQAELVERLVERDMTRVQHAMQGAGLVAPTSTLGDGVGDGDSKGEAATANRLERLEDWMRSRERALAGEAPPTADPAGLRRQEAALAALEADHRRATADELTPALQTGRELLLARPPQPGGANRLADAMEAARKADADLTRLTGDRRRKLEEVGPLGEELRDAAEQLEAWLDAKESEVRRFAAGRLNADQLRSLQGDAKRLQEEVDDKKALVDRVKKTSPALCALLSSGEAATTQARARDLDSRYADLRRRVRDRLAELDNLLAQTADITEKLDTVAENLAVTGELVRAPEPVSANPAKLREQLQENSALDQELQSRLEALTAVRATADELLKASGDGQSTEEEVKKDASDAVQEKRNRAVTDIRDRVDQLLKEWQDLKDSVDQRGQWLGDTLPVSEAFWEETARLSEQLDNIGSVLRANQDLAASPDCLRDQKATNAELQQGLNEAMGELVGVKETGDKLESRVGSSEVPDVRNAVEDLKKTSDGLAKDLQDRQRELDSQYAAACEFQDALQSCLDLMEQREAELSDLATVPESATGVKDQAQKLAEFRESLGPLREAIERANQLGLDVAQKASPDDRKTVEATLDAANSRWDAFMDGLNDSEHRLASCLLNLGEFQHALDHLLNWIAKTHNTLDAIRVPIGEPRLIELELAKHKTVNLDMASHGDSVARVEESGQQLLRSKDANASAGETREKLHDLKDRWDKLLSAARDKQLSLEKALRESRAYHADVQELAQDLANLDAQLATSEPIGGLPDSAKQQLAKFEELTAGFPALRRRIADAHEAGDALAAQADGPGGLRLQSDLSALDKRWAAIERRADERRKQLEEATNTVTNFHGDLTRMINWLTGMERELAGLQPVSRVVKTVEAQIDAHSRLKAALKRQREPHNRLESAGTHLKYFSRKQDVVLIKNLLSSVQHRWDRLVSRAAERTRQLDIGHREASKFLTMWRDLTAWIRTQSAALDADQAVSSEPQALNEQLVRHAEFQAAVAAKNPQLDSARRYGEQLKNRAPDFDQAELTTMINDLKQQWKELCERALKRERKLSDALTCSGRYLEAMQTLIDWLNRAEPALSPEVLVGGDQETVLVLSESHRQFEQELDRKRDTLDLIQRSAAQLLSNSVADANASRVQEQLVDLETQWDRVTRLSAGRRQQLDEAAANAEAFASKARGLLALFTQAEQRIEALGTPPDPETEAAYQERINEHAKFHEGFSGKRPQLDEALALGSAIHDSSHPDGRPRVRQWLLVLQSRWDQVFEWSIQRGEKLQEAKQAAANRRHLLRELLDWLAGADASLRANEAKPMPDNIQEVELLLDQQRVFESEIEARQPDLDSVTAHAKRAAPESAPASKRPRRSGGSSSSDYHHHHNLHHQLQEQQKQQQQPASPGFKDPAVNKLQAGWKQLWLDVIQRRQRLEAALLQAREMKRLEAFDFDEWRQRYKEWMDVNKFRVMDFFKKKDTDHDGKVSRQEFIDGVLESNFPTSRLEMEKVADQFDLNGDGFIDYKEFESALRPDWRQRQPATDSERIHEQVRKLAGNCTCCRPFQIKKVGEGKYVFGENQKLRLVRILRSTVMVRVGGGWQALDEFLVKNDPCRGDFATENIYEVELYCKQQGILPPESLESSFSSLLDEDPKGRTNLELREKFILADGVAQAVQAFSSRPPPQTPTSATSPSPTSHSSGPVTKIREKSVNERPWRQQGTRRSTRGAHGGGNRPPSRADSEAGTSDASGGHLEVPTSEYASSGLSSLAGIEDSLTPDLTIHFLALFLTITFFQFGTDIFEGVFDF</sequence>
<dbReference type="InterPro" id="IPR018247">
    <property type="entry name" value="EF_Hand_1_Ca_BS"/>
</dbReference>
<comment type="subcellular location">
    <subcellularLocation>
        <location evidence="1">Cytoplasm</location>
        <location evidence="1">Cytoskeleton</location>
    </subcellularLocation>
</comment>
<feature type="compositionally biased region" description="Basic and acidic residues" evidence="6">
    <location>
        <begin position="541"/>
        <end position="556"/>
    </location>
</feature>
<dbReference type="InterPro" id="IPR018159">
    <property type="entry name" value="Spectrin/alpha-actinin"/>
</dbReference>
<dbReference type="Gene3D" id="1.10.238.10">
    <property type="entry name" value="EF-hand"/>
    <property type="match status" value="1"/>
</dbReference>
<dbReference type="Gene3D" id="3.30.920.20">
    <property type="entry name" value="Gas2-like domain"/>
    <property type="match status" value="1"/>
</dbReference>
<dbReference type="SMART" id="SM00243">
    <property type="entry name" value="GAS2"/>
    <property type="match status" value="1"/>
</dbReference>
<accession>A0A1I8J4M6</accession>
<feature type="region of interest" description="Disordered" evidence="6">
    <location>
        <begin position="2348"/>
        <end position="2372"/>
    </location>
</feature>
<dbReference type="GO" id="GO:0005882">
    <property type="term" value="C:intermediate filament"/>
    <property type="evidence" value="ECO:0007669"/>
    <property type="project" value="TreeGrafter"/>
</dbReference>
<dbReference type="GO" id="GO:0042060">
    <property type="term" value="P:wound healing"/>
    <property type="evidence" value="ECO:0007669"/>
    <property type="project" value="TreeGrafter"/>
</dbReference>
<proteinExistence type="predicted"/>
<keyword evidence="2" id="KW-0963">Cytoplasm</keyword>
<feature type="domain" description="GAR" evidence="8">
    <location>
        <begin position="3534"/>
        <end position="3606"/>
    </location>
</feature>
<dbReference type="InterPro" id="IPR002048">
    <property type="entry name" value="EF_hand_dom"/>
</dbReference>
<feature type="compositionally biased region" description="Basic and acidic residues" evidence="6">
    <location>
        <begin position="132"/>
        <end position="145"/>
    </location>
</feature>
<keyword evidence="9" id="KW-1185">Reference proteome</keyword>
<dbReference type="SUPFAM" id="SSF47473">
    <property type="entry name" value="EF-hand"/>
    <property type="match status" value="1"/>
</dbReference>
<evidence type="ECO:0000256" key="6">
    <source>
        <dbReference type="SAM" id="MobiDB-lite"/>
    </source>
</evidence>
<dbReference type="FunFam" id="1.20.58.60:FF:000001">
    <property type="entry name" value="Microtubule-actin cross-linking factor 1"/>
    <property type="match status" value="2"/>
</dbReference>
<dbReference type="PANTHER" id="PTHR23169:SF23">
    <property type="entry name" value="SHORT STOP, ISOFORM H"/>
    <property type="match status" value="1"/>
</dbReference>
<feature type="compositionally biased region" description="Polar residues" evidence="6">
    <location>
        <begin position="34"/>
        <end position="44"/>
    </location>
</feature>
<feature type="region of interest" description="Disordered" evidence="6">
    <location>
        <begin position="1381"/>
        <end position="1422"/>
    </location>
</feature>
<dbReference type="InterPro" id="IPR011992">
    <property type="entry name" value="EF-hand-dom_pair"/>
</dbReference>
<dbReference type="GO" id="GO:0005509">
    <property type="term" value="F:calcium ion binding"/>
    <property type="evidence" value="ECO:0007669"/>
    <property type="project" value="InterPro"/>
</dbReference>
<feature type="region of interest" description="Disordered" evidence="6">
    <location>
        <begin position="3339"/>
        <end position="3405"/>
    </location>
</feature>
<dbReference type="Gene3D" id="1.20.58.60">
    <property type="match status" value="20"/>
</dbReference>
<dbReference type="PROSITE" id="PS51460">
    <property type="entry name" value="GAR"/>
    <property type="match status" value="1"/>
</dbReference>
<dbReference type="Pfam" id="PF02187">
    <property type="entry name" value="GAS2"/>
    <property type="match status" value="1"/>
</dbReference>
<dbReference type="GO" id="GO:0005737">
    <property type="term" value="C:cytoplasm"/>
    <property type="evidence" value="ECO:0007669"/>
    <property type="project" value="TreeGrafter"/>
</dbReference>
<feature type="compositionally biased region" description="Low complexity" evidence="6">
    <location>
        <begin position="3678"/>
        <end position="3695"/>
    </location>
</feature>
<reference evidence="10" key="1">
    <citation type="submission" date="2016-11" db="UniProtKB">
        <authorList>
            <consortium name="WormBaseParasite"/>
        </authorList>
    </citation>
    <scope>IDENTIFICATION</scope>
</reference>
<dbReference type="PROSITE" id="PS50222">
    <property type="entry name" value="EF_HAND_2"/>
    <property type="match status" value="2"/>
</dbReference>
<dbReference type="InterPro" id="IPR003108">
    <property type="entry name" value="GAR_dom"/>
</dbReference>
<dbReference type="SUPFAM" id="SSF46966">
    <property type="entry name" value="Spectrin repeat"/>
    <property type="match status" value="20"/>
</dbReference>
<evidence type="ECO:0000259" key="8">
    <source>
        <dbReference type="PROSITE" id="PS51460"/>
    </source>
</evidence>
<feature type="compositionally biased region" description="Basic and acidic residues" evidence="6">
    <location>
        <begin position="2358"/>
        <end position="2372"/>
    </location>
</feature>
<keyword evidence="4" id="KW-0206">Cytoskeleton</keyword>
<feature type="region of interest" description="Disordered" evidence="6">
    <location>
        <begin position="3669"/>
        <end position="3749"/>
    </location>
</feature>
<feature type="domain" description="EF-hand" evidence="7">
    <location>
        <begin position="3458"/>
        <end position="3493"/>
    </location>
</feature>
<dbReference type="Proteomes" id="UP000095280">
    <property type="component" value="Unplaced"/>
</dbReference>
<feature type="compositionally biased region" description="Basic and acidic residues" evidence="6">
    <location>
        <begin position="3696"/>
        <end position="3707"/>
    </location>
</feature>
<evidence type="ECO:0000313" key="10">
    <source>
        <dbReference type="WBParaSite" id="maker-uti_cns_0045715-snap-gene-0.2-mRNA-1"/>
    </source>
</evidence>
<feature type="compositionally biased region" description="Polar residues" evidence="6">
    <location>
        <begin position="14"/>
        <end position="26"/>
    </location>
</feature>
<evidence type="ECO:0000259" key="7">
    <source>
        <dbReference type="PROSITE" id="PS50222"/>
    </source>
</evidence>
<dbReference type="GO" id="GO:0005198">
    <property type="term" value="F:structural molecule activity"/>
    <property type="evidence" value="ECO:0007669"/>
    <property type="project" value="TreeGrafter"/>
</dbReference>
<dbReference type="GO" id="GO:0005886">
    <property type="term" value="C:plasma membrane"/>
    <property type="evidence" value="ECO:0007669"/>
    <property type="project" value="UniProtKB-SubCell"/>
</dbReference>
<feature type="region of interest" description="Disordered" evidence="6">
    <location>
        <begin position="1"/>
        <end position="105"/>
    </location>
</feature>
<dbReference type="CDD" id="cd00176">
    <property type="entry name" value="SPEC"/>
    <property type="match status" value="6"/>
</dbReference>
<name>A0A1I8J4M6_9PLAT</name>
<dbReference type="InterPro" id="IPR002017">
    <property type="entry name" value="Spectrin_repeat"/>
</dbReference>
<feature type="coiled-coil region" evidence="5">
    <location>
        <begin position="1130"/>
        <end position="1164"/>
    </location>
</feature>
<organism evidence="9 10">
    <name type="scientific">Macrostomum lignano</name>
    <dbReference type="NCBI Taxonomy" id="282301"/>
    <lineage>
        <taxon>Eukaryota</taxon>
        <taxon>Metazoa</taxon>
        <taxon>Spiralia</taxon>
        <taxon>Lophotrochozoa</taxon>
        <taxon>Platyhelminthes</taxon>
        <taxon>Rhabditophora</taxon>
        <taxon>Macrostomorpha</taxon>
        <taxon>Macrostomida</taxon>
        <taxon>Macrostomidae</taxon>
        <taxon>Macrostomum</taxon>
    </lineage>
</organism>
<dbReference type="Pfam" id="PF13499">
    <property type="entry name" value="EF-hand_7"/>
    <property type="match status" value="1"/>
</dbReference>
<evidence type="ECO:0000256" key="2">
    <source>
        <dbReference type="ARBA" id="ARBA00022490"/>
    </source>
</evidence>
<dbReference type="InterPro" id="IPR043197">
    <property type="entry name" value="Plakin"/>
</dbReference>
<keyword evidence="3" id="KW-0106">Calcium</keyword>
<evidence type="ECO:0000313" key="9">
    <source>
        <dbReference type="Proteomes" id="UP000095280"/>
    </source>
</evidence>
<feature type="region of interest" description="Disordered" evidence="6">
    <location>
        <begin position="537"/>
        <end position="556"/>
    </location>
</feature>
<dbReference type="GO" id="GO:0030056">
    <property type="term" value="C:hemidesmosome"/>
    <property type="evidence" value="ECO:0007669"/>
    <property type="project" value="TreeGrafter"/>
</dbReference>
<feature type="coiled-coil region" evidence="5">
    <location>
        <begin position="1799"/>
        <end position="1826"/>
    </location>
</feature>
<dbReference type="SMART" id="SM00054">
    <property type="entry name" value="EFh"/>
    <property type="match status" value="2"/>
</dbReference>
<dbReference type="GO" id="GO:0031122">
    <property type="term" value="P:cytoplasmic microtubule organization"/>
    <property type="evidence" value="ECO:0007669"/>
    <property type="project" value="TreeGrafter"/>
</dbReference>
<feature type="compositionally biased region" description="Polar residues" evidence="6">
    <location>
        <begin position="146"/>
        <end position="155"/>
    </location>
</feature>
<dbReference type="GO" id="GO:0045104">
    <property type="term" value="P:intermediate filament cytoskeleton organization"/>
    <property type="evidence" value="ECO:0007669"/>
    <property type="project" value="InterPro"/>
</dbReference>
<dbReference type="SMART" id="SM00150">
    <property type="entry name" value="SPEC"/>
    <property type="match status" value="23"/>
</dbReference>
<dbReference type="GO" id="GO:0008017">
    <property type="term" value="F:microtubule binding"/>
    <property type="evidence" value="ECO:0007669"/>
    <property type="project" value="InterPro"/>
</dbReference>
<evidence type="ECO:0000256" key="5">
    <source>
        <dbReference type="SAM" id="Coils"/>
    </source>
</evidence>
<evidence type="ECO:0000256" key="3">
    <source>
        <dbReference type="ARBA" id="ARBA00022837"/>
    </source>
</evidence>
<feature type="region of interest" description="Disordered" evidence="6">
    <location>
        <begin position="2042"/>
        <end position="2067"/>
    </location>
</feature>
<dbReference type="PROSITE" id="PS00018">
    <property type="entry name" value="EF_HAND_1"/>
    <property type="match status" value="2"/>
</dbReference>
<protein>
    <submittedName>
        <fullName evidence="10">KASH domain-containing protein</fullName>
    </submittedName>
</protein>
<dbReference type="SUPFAM" id="SSF143575">
    <property type="entry name" value="GAS2 domain-like"/>
    <property type="match status" value="1"/>
</dbReference>